<dbReference type="GeneID" id="54780889"/>
<dbReference type="AlphaFoldDB" id="A0A642USL5"/>
<comment type="caution">
    <text evidence="2">The sequence shown here is derived from an EMBL/GenBank/DDBJ whole genome shotgun (WGS) entry which is preliminary data.</text>
</comment>
<dbReference type="Proteomes" id="UP000449547">
    <property type="component" value="Unassembled WGS sequence"/>
</dbReference>
<dbReference type="RefSeq" id="XP_034012932.1">
    <property type="nucleotide sequence ID" value="XM_034154867.1"/>
</dbReference>
<evidence type="ECO:0000313" key="2">
    <source>
        <dbReference type="EMBL" id="KAA8903726.1"/>
    </source>
</evidence>
<feature type="region of interest" description="Disordered" evidence="1">
    <location>
        <begin position="1"/>
        <end position="20"/>
    </location>
</feature>
<protein>
    <submittedName>
        <fullName evidence="2">Uncharacterized protein</fullName>
    </submittedName>
</protein>
<name>A0A642USL5_DIURU</name>
<keyword evidence="3" id="KW-1185">Reference proteome</keyword>
<dbReference type="EMBL" id="SWFT01000066">
    <property type="protein sequence ID" value="KAA8903726.1"/>
    <property type="molecule type" value="Genomic_DNA"/>
</dbReference>
<organism evidence="2 3">
    <name type="scientific">Diutina rugosa</name>
    <name type="common">Yeast</name>
    <name type="synonym">Candida rugosa</name>
    <dbReference type="NCBI Taxonomy" id="5481"/>
    <lineage>
        <taxon>Eukaryota</taxon>
        <taxon>Fungi</taxon>
        <taxon>Dikarya</taxon>
        <taxon>Ascomycota</taxon>
        <taxon>Saccharomycotina</taxon>
        <taxon>Pichiomycetes</taxon>
        <taxon>Debaryomycetaceae</taxon>
        <taxon>Diutina</taxon>
    </lineage>
</organism>
<sequence>MSNPEQTTQPSSATPNPSIINSPEFQRILEKLHTDNEREFLVDIIKDHEHLEQEMKENIASNPSSILENMEKLNNVIFKFSGLDVEDRLKLMSAEVEIHLDVGKMKEVIAVMDSTASKISDISERGDYIACVADKRLEMKL</sequence>
<reference evidence="2 3" key="1">
    <citation type="submission" date="2019-07" db="EMBL/GenBank/DDBJ databases">
        <title>Genome assembly of two rare yeast pathogens: Diutina rugosa and Trichomonascus ciferrii.</title>
        <authorList>
            <person name="Mixao V."/>
            <person name="Saus E."/>
            <person name="Hansen A."/>
            <person name="Lass-Flor C."/>
            <person name="Gabaldon T."/>
        </authorList>
    </citation>
    <scope>NUCLEOTIDE SEQUENCE [LARGE SCALE GENOMIC DNA]</scope>
    <source>
        <strain evidence="2 3">CBS 613</strain>
    </source>
</reference>
<gene>
    <name evidence="2" type="ORF">DIURU_002238</name>
</gene>
<dbReference type="VEuPathDB" id="FungiDB:DIURU_002238"/>
<proteinExistence type="predicted"/>
<evidence type="ECO:0000256" key="1">
    <source>
        <dbReference type="SAM" id="MobiDB-lite"/>
    </source>
</evidence>
<evidence type="ECO:0000313" key="3">
    <source>
        <dbReference type="Proteomes" id="UP000449547"/>
    </source>
</evidence>
<accession>A0A642USL5</accession>